<name>A0A5R9GG64_9BACL</name>
<keyword evidence="3" id="KW-1185">Reference proteome</keyword>
<evidence type="ECO:0000313" key="2">
    <source>
        <dbReference type="EMBL" id="TLS51703.1"/>
    </source>
</evidence>
<dbReference type="Proteomes" id="UP000309676">
    <property type="component" value="Unassembled WGS sequence"/>
</dbReference>
<proteinExistence type="predicted"/>
<dbReference type="Pfam" id="PF07833">
    <property type="entry name" value="Cu_amine_oxidN1"/>
    <property type="match status" value="1"/>
</dbReference>
<organism evidence="2 3">
    <name type="scientific">Paenibacillus antri</name>
    <dbReference type="NCBI Taxonomy" id="2582848"/>
    <lineage>
        <taxon>Bacteria</taxon>
        <taxon>Bacillati</taxon>
        <taxon>Bacillota</taxon>
        <taxon>Bacilli</taxon>
        <taxon>Bacillales</taxon>
        <taxon>Paenibacillaceae</taxon>
        <taxon>Paenibacillus</taxon>
    </lineage>
</organism>
<dbReference type="AlphaFoldDB" id="A0A5R9GG64"/>
<evidence type="ECO:0000313" key="3">
    <source>
        <dbReference type="Proteomes" id="UP000309676"/>
    </source>
</evidence>
<dbReference type="RefSeq" id="WP_138194929.1">
    <property type="nucleotide sequence ID" value="NZ_VCIW01000008.1"/>
</dbReference>
<sequence length="251" mass="27737">MIEGDMIKLEKGFTNMSMKKKLTTLGITLGILATFTAGVSVGASGTLKEIKAHLDKGKTFELNGESWTPRNQDVVLEPIVYQGTTYLPLRSLAEALNVPVEYDAAKQKIKIGVDPRIPIAELDGVKTSSNITKTNDKAITTQFGEDLGISFIIDGVSTNKDEPSEIVFDLDKKYIYLELVITVLDADTEMTVVARDNKWVHFGNHFEKGKLRIGYRADIVDDLRLQFYSEAEPGKEGRPDKILVSGTVKPI</sequence>
<reference evidence="2 3" key="1">
    <citation type="submission" date="2019-05" db="EMBL/GenBank/DDBJ databases">
        <authorList>
            <person name="Narsing Rao M.P."/>
            <person name="Li W.J."/>
        </authorList>
    </citation>
    <scope>NUCLEOTIDE SEQUENCE [LARGE SCALE GENOMIC DNA]</scope>
    <source>
        <strain evidence="2 3">SYSU_K30003</strain>
    </source>
</reference>
<dbReference type="InterPro" id="IPR012854">
    <property type="entry name" value="Cu_amine_oxidase-like_N"/>
</dbReference>
<feature type="domain" description="Copper amine oxidase-like N-terminal" evidence="1">
    <location>
        <begin position="76"/>
        <end position="116"/>
    </location>
</feature>
<dbReference type="EMBL" id="VCIW01000008">
    <property type="protein sequence ID" value="TLS51703.1"/>
    <property type="molecule type" value="Genomic_DNA"/>
</dbReference>
<dbReference type="OrthoDB" id="337615at2"/>
<accession>A0A5R9GG64</accession>
<protein>
    <recommendedName>
        <fullName evidence="1">Copper amine oxidase-like N-terminal domain-containing protein</fullName>
    </recommendedName>
</protein>
<evidence type="ECO:0000259" key="1">
    <source>
        <dbReference type="Pfam" id="PF07833"/>
    </source>
</evidence>
<gene>
    <name evidence="2" type="ORF">FE782_14510</name>
</gene>
<comment type="caution">
    <text evidence="2">The sequence shown here is derived from an EMBL/GenBank/DDBJ whole genome shotgun (WGS) entry which is preliminary data.</text>
</comment>